<keyword evidence="3" id="KW-1185">Reference proteome</keyword>
<gene>
    <name evidence="2" type="ORF">CHARACLAT_010739</name>
</gene>
<reference evidence="2 3" key="1">
    <citation type="submission" date="2021-06" db="EMBL/GenBank/DDBJ databases">
        <authorList>
            <person name="Palmer J.M."/>
        </authorList>
    </citation>
    <scope>NUCLEOTIDE SEQUENCE [LARGE SCALE GENOMIC DNA]</scope>
    <source>
        <strain evidence="2 3">CL_MEX2019</strain>
        <tissue evidence="2">Muscle</tissue>
    </source>
</reference>
<evidence type="ECO:0000313" key="3">
    <source>
        <dbReference type="Proteomes" id="UP001352852"/>
    </source>
</evidence>
<dbReference type="Proteomes" id="UP001352852">
    <property type="component" value="Unassembled WGS sequence"/>
</dbReference>
<protein>
    <submittedName>
        <fullName evidence="2">Uncharacterized protein</fullName>
    </submittedName>
</protein>
<feature type="region of interest" description="Disordered" evidence="1">
    <location>
        <begin position="53"/>
        <end position="72"/>
    </location>
</feature>
<comment type="caution">
    <text evidence="2">The sequence shown here is derived from an EMBL/GenBank/DDBJ whole genome shotgun (WGS) entry which is preliminary data.</text>
</comment>
<proteinExistence type="predicted"/>
<dbReference type="EMBL" id="JAHUTJ010066271">
    <property type="protein sequence ID" value="MED6290204.1"/>
    <property type="molecule type" value="Genomic_DNA"/>
</dbReference>
<evidence type="ECO:0000256" key="1">
    <source>
        <dbReference type="SAM" id="MobiDB-lite"/>
    </source>
</evidence>
<feature type="compositionally biased region" description="Basic and acidic residues" evidence="1">
    <location>
        <begin position="62"/>
        <end position="72"/>
    </location>
</feature>
<sequence>MGSGCTDHPCLDIGCEEHNTLHRRIMMPIDHLNLVRGEFNGVALMKAYKVQASESHGSVRSPPRDKACRMCA</sequence>
<name>A0ABU7EU74_9TELE</name>
<evidence type="ECO:0000313" key="2">
    <source>
        <dbReference type="EMBL" id="MED6290204.1"/>
    </source>
</evidence>
<organism evidence="2 3">
    <name type="scientific">Characodon lateralis</name>
    <dbReference type="NCBI Taxonomy" id="208331"/>
    <lineage>
        <taxon>Eukaryota</taxon>
        <taxon>Metazoa</taxon>
        <taxon>Chordata</taxon>
        <taxon>Craniata</taxon>
        <taxon>Vertebrata</taxon>
        <taxon>Euteleostomi</taxon>
        <taxon>Actinopterygii</taxon>
        <taxon>Neopterygii</taxon>
        <taxon>Teleostei</taxon>
        <taxon>Neoteleostei</taxon>
        <taxon>Acanthomorphata</taxon>
        <taxon>Ovalentaria</taxon>
        <taxon>Atherinomorphae</taxon>
        <taxon>Cyprinodontiformes</taxon>
        <taxon>Goodeidae</taxon>
        <taxon>Characodon</taxon>
    </lineage>
</organism>
<accession>A0ABU7EU74</accession>